<reference evidence="2 3" key="1">
    <citation type="submission" date="2022-08" db="EMBL/GenBank/DDBJ databases">
        <title>Paenibacillus endoradicis sp. nov., Paenibacillus radicibacter sp. nov and Paenibacillus pararadicis sp. nov., three cold-adapted plant growth-promoting bacteria isolated from root of Larix gmelinii in Great Khingan.</title>
        <authorList>
            <person name="Xue H."/>
        </authorList>
    </citation>
    <scope>NUCLEOTIDE SEQUENCE [LARGE SCALE GENOMIC DNA]</scope>
    <source>
        <strain evidence="2 3">N5-1-1-5</strain>
    </source>
</reference>
<name>A0ABT1YR62_9BACL</name>
<evidence type="ECO:0000256" key="1">
    <source>
        <dbReference type="SAM" id="MobiDB-lite"/>
    </source>
</evidence>
<comment type="caution">
    <text evidence="2">The sequence shown here is derived from an EMBL/GenBank/DDBJ whole genome shotgun (WGS) entry which is preliminary data.</text>
</comment>
<dbReference type="EMBL" id="JANQBD010000030">
    <property type="protein sequence ID" value="MCR8635662.1"/>
    <property type="molecule type" value="Genomic_DNA"/>
</dbReference>
<evidence type="ECO:0000313" key="3">
    <source>
        <dbReference type="Proteomes" id="UP001300012"/>
    </source>
</evidence>
<keyword evidence="3" id="KW-1185">Reference proteome</keyword>
<dbReference type="InterPro" id="IPR007709">
    <property type="entry name" value="N-FG_amidohydro"/>
</dbReference>
<feature type="compositionally biased region" description="Basic and acidic residues" evidence="1">
    <location>
        <begin position="1"/>
        <end position="55"/>
    </location>
</feature>
<evidence type="ECO:0000313" key="2">
    <source>
        <dbReference type="EMBL" id="MCR8635662.1"/>
    </source>
</evidence>
<gene>
    <name evidence="2" type="ORF">NV381_31095</name>
</gene>
<dbReference type="RefSeq" id="WP_258217207.1">
    <property type="nucleotide sequence ID" value="NZ_JANQBD010000030.1"/>
</dbReference>
<proteinExistence type="predicted"/>
<organism evidence="2 3">
    <name type="scientific">Paenibacillus radicis</name>
    <name type="common">ex Xue et al. 2023</name>
    <dbReference type="NCBI Taxonomy" id="2972489"/>
    <lineage>
        <taxon>Bacteria</taxon>
        <taxon>Bacillati</taxon>
        <taxon>Bacillota</taxon>
        <taxon>Bacilli</taxon>
        <taxon>Bacillales</taxon>
        <taxon>Paenibacillaceae</taxon>
        <taxon>Paenibacillus</taxon>
    </lineage>
</organism>
<feature type="region of interest" description="Disordered" evidence="1">
    <location>
        <begin position="1"/>
        <end position="71"/>
    </location>
</feature>
<protein>
    <submittedName>
        <fullName evidence="2">N-formylglutamate amidohydrolase</fullName>
    </submittedName>
</protein>
<dbReference type="Pfam" id="PF05013">
    <property type="entry name" value="FGase"/>
    <property type="match status" value="1"/>
</dbReference>
<sequence length="326" mass="37510">MSLHEQEYKECESEIREKEQPETHEHKPELGARVQDHEDAQGIDNQTREHEHELESQTQEHVPDQTIEPQEHELEHAQLLQWAEALEAPFALNDYNGSVMGDIVFAYQSGSCPILISCPHTVNHRRGDWVKEMDEYTGALGLILKSLTDCHLMFTTKLYDEDPNFVEGGVYKSELVRLSKKHGIRFVIDLHGASSTREFDIDLGSRYGKTLREPAANIITEQLRKHGLSDVRSNDTFAATSPGTVTAHTARHLKIQAVQIEINGKYRSPRTDIESFFRIVKGLTQAIECIKEDVRQNERQKQRIIRSERCASAGHRRRNIHFRARW</sequence>
<dbReference type="SUPFAM" id="SSF53187">
    <property type="entry name" value="Zn-dependent exopeptidases"/>
    <property type="match status" value="1"/>
</dbReference>
<dbReference type="Proteomes" id="UP001300012">
    <property type="component" value="Unassembled WGS sequence"/>
</dbReference>
<accession>A0ABT1YR62</accession>
<dbReference type="Gene3D" id="3.40.630.40">
    <property type="entry name" value="Zn-dependent exopeptidases"/>
    <property type="match status" value="1"/>
</dbReference>